<feature type="domain" description="Nudix hydrolase" evidence="1">
    <location>
        <begin position="28"/>
        <end position="157"/>
    </location>
</feature>
<dbReference type="PROSITE" id="PS51462">
    <property type="entry name" value="NUDIX"/>
    <property type="match status" value="1"/>
</dbReference>
<keyword evidence="3" id="KW-1185">Reference proteome</keyword>
<dbReference type="CDD" id="cd04693">
    <property type="entry name" value="NUDIX_Hydrolase"/>
    <property type="match status" value="1"/>
</dbReference>
<reference evidence="2 3" key="1">
    <citation type="submission" date="2021-06" db="EMBL/GenBank/DDBJ databases">
        <title>Staphylococcus lentus K169 genome sequencing.</title>
        <authorList>
            <person name="Sundareshan S."/>
            <person name="Akhila D.S."/>
            <person name="Prachi D."/>
            <person name="Sivakumar R."/>
            <person name="Rajendhran J."/>
            <person name="Isloor S."/>
            <person name="Hegde N.R."/>
        </authorList>
    </citation>
    <scope>NUCLEOTIDE SEQUENCE [LARGE SCALE GENOMIC DNA]</scope>
    <source>
        <strain evidence="2 3">K169</strain>
    </source>
</reference>
<organism evidence="2 3">
    <name type="scientific">Mammaliicoccus lentus</name>
    <name type="common">Staphylococcus lentus</name>
    <dbReference type="NCBI Taxonomy" id="42858"/>
    <lineage>
        <taxon>Bacteria</taxon>
        <taxon>Bacillati</taxon>
        <taxon>Bacillota</taxon>
        <taxon>Bacilli</taxon>
        <taxon>Bacillales</taxon>
        <taxon>Staphylococcaceae</taxon>
        <taxon>Mammaliicoccus</taxon>
    </lineage>
</organism>
<dbReference type="RefSeq" id="WP_216683511.1">
    <property type="nucleotide sequence ID" value="NZ_JAHLZN010000008.1"/>
</dbReference>
<name>A0ABS6GYY6_MAMLE</name>
<dbReference type="InterPro" id="IPR000086">
    <property type="entry name" value="NUDIX_hydrolase_dom"/>
</dbReference>
<dbReference type="Pfam" id="PF00293">
    <property type="entry name" value="NUDIX"/>
    <property type="match status" value="1"/>
</dbReference>
<gene>
    <name evidence="2" type="ORF">KQ656_06205</name>
</gene>
<evidence type="ECO:0000313" key="2">
    <source>
        <dbReference type="EMBL" id="MBU6113541.1"/>
    </source>
</evidence>
<comment type="caution">
    <text evidence="2">The sequence shown here is derived from an EMBL/GenBank/DDBJ whole genome shotgun (WGS) entry which is preliminary data.</text>
</comment>
<dbReference type="InterPro" id="IPR020084">
    <property type="entry name" value="NUDIX_hydrolase_CS"/>
</dbReference>
<dbReference type="PROSITE" id="PS00893">
    <property type="entry name" value="NUDIX_BOX"/>
    <property type="match status" value="1"/>
</dbReference>
<dbReference type="Proteomes" id="UP000770161">
    <property type="component" value="Unassembled WGS sequence"/>
</dbReference>
<proteinExistence type="predicted"/>
<protein>
    <submittedName>
        <fullName evidence="2">NUDIX domain-containing protein</fullName>
    </submittedName>
</protein>
<dbReference type="PANTHER" id="PTHR10885">
    <property type="entry name" value="ISOPENTENYL-DIPHOSPHATE DELTA-ISOMERASE"/>
    <property type="match status" value="1"/>
</dbReference>
<accession>A0ABS6GYY6</accession>
<evidence type="ECO:0000259" key="1">
    <source>
        <dbReference type="PROSITE" id="PS51462"/>
    </source>
</evidence>
<evidence type="ECO:0000313" key="3">
    <source>
        <dbReference type="Proteomes" id="UP000770161"/>
    </source>
</evidence>
<dbReference type="PANTHER" id="PTHR10885:SF0">
    <property type="entry name" value="ISOPENTENYL-DIPHOSPHATE DELTA-ISOMERASE"/>
    <property type="match status" value="1"/>
</dbReference>
<sequence>MEIWDLYDKDRQLLENKMVRGNDIKENQYHLVIHVCIFNKEGEMLIQKRTLDKEGWPGAWDVSVGGSAIQTENHQRAAERETFEELGVKLDLKKQRPHLTINFEKGFDDFFIINKEIDISQLTFPTEEVDEIKWATKDEIIEMINKEIFIPYKKSMIELLFDMKGTPGGFM</sequence>
<dbReference type="EMBL" id="JAHLZN010000008">
    <property type="protein sequence ID" value="MBU6113541.1"/>
    <property type="molecule type" value="Genomic_DNA"/>
</dbReference>